<feature type="compositionally biased region" description="Basic residues" evidence="1">
    <location>
        <begin position="107"/>
        <end position="116"/>
    </location>
</feature>
<accession>A0ABC9D2B5</accession>
<evidence type="ECO:0000313" key="3">
    <source>
        <dbReference type="Proteomes" id="UP001497457"/>
    </source>
</evidence>
<proteinExistence type="predicted"/>
<protein>
    <submittedName>
        <fullName evidence="2">Uncharacterized protein</fullName>
    </submittedName>
</protein>
<reference evidence="2" key="1">
    <citation type="submission" date="2024-10" db="EMBL/GenBank/DDBJ databases">
        <authorList>
            <person name="Ryan C."/>
        </authorList>
    </citation>
    <scope>NUCLEOTIDE SEQUENCE [LARGE SCALE GENOMIC DNA]</scope>
</reference>
<dbReference type="EMBL" id="OZ075141">
    <property type="protein sequence ID" value="CAL5029950.1"/>
    <property type="molecule type" value="Genomic_DNA"/>
</dbReference>
<evidence type="ECO:0000256" key="1">
    <source>
        <dbReference type="SAM" id="MobiDB-lite"/>
    </source>
</evidence>
<dbReference type="PANTHER" id="PTHR34835:SF83">
    <property type="entry name" value="OS09G0105200 PROTEIN"/>
    <property type="match status" value="1"/>
</dbReference>
<dbReference type="PANTHER" id="PTHR34835">
    <property type="entry name" value="OS07G0283600 PROTEIN-RELATED"/>
    <property type="match status" value="1"/>
</dbReference>
<sequence length="271" mass="29481">MPAASGGSGGEEDGGLRIASGAGRVTARTRPRGGGEAQMQPREEAAPGAGRLSPGAGRKAPPRNSSRMATKRKLDAIDPAPSPKRMTRASAKIQTHSVPKASEAHKSERRARGHVHIHGETSDVNKIKGKERACDEEDEQVKKQADTDVRKKGSAAKLIKVNRSLIDGQKQVIAGVGFGGLLEIKCMSVPEKLSLWLINKFDTEKSELVFPSRGRIKVDEHAVHRVFGIPMGAKEIDYEKKSGADTFVKFYKVFNHEQDQKAPPFRYPCVI</sequence>
<evidence type="ECO:0000313" key="2">
    <source>
        <dbReference type="EMBL" id="CAL5029950.1"/>
    </source>
</evidence>
<name>A0ABC9D2B5_9POAL</name>
<dbReference type="Proteomes" id="UP001497457">
    <property type="component" value="Chromosome 31b"/>
</dbReference>
<feature type="region of interest" description="Disordered" evidence="1">
    <location>
        <begin position="1"/>
        <end position="120"/>
    </location>
</feature>
<dbReference type="AlphaFoldDB" id="A0ABC9D2B5"/>
<gene>
    <name evidence="2" type="ORF">URODEC1_LOCUS80677</name>
</gene>
<organism evidence="2 3">
    <name type="scientific">Urochloa decumbens</name>
    <dbReference type="NCBI Taxonomy" id="240449"/>
    <lineage>
        <taxon>Eukaryota</taxon>
        <taxon>Viridiplantae</taxon>
        <taxon>Streptophyta</taxon>
        <taxon>Embryophyta</taxon>
        <taxon>Tracheophyta</taxon>
        <taxon>Spermatophyta</taxon>
        <taxon>Magnoliopsida</taxon>
        <taxon>Liliopsida</taxon>
        <taxon>Poales</taxon>
        <taxon>Poaceae</taxon>
        <taxon>PACMAD clade</taxon>
        <taxon>Panicoideae</taxon>
        <taxon>Panicodae</taxon>
        <taxon>Paniceae</taxon>
        <taxon>Melinidinae</taxon>
        <taxon>Urochloa</taxon>
    </lineage>
</organism>
<keyword evidence="3" id="KW-1185">Reference proteome</keyword>